<feature type="non-terminal residue" evidence="1">
    <location>
        <position position="1"/>
    </location>
</feature>
<proteinExistence type="predicted"/>
<sequence length="86" mass="8947">EGAGVEALSTASEVLVAANPDRQYLYVKNLDSTILVSLGLGETAVTSRGIVLAGGEKWEMPSHAIYTGAIHIVSASGTPSVAWVEY</sequence>
<dbReference type="AlphaFoldDB" id="A0A0F9A022"/>
<organism evidence="1">
    <name type="scientific">marine sediment metagenome</name>
    <dbReference type="NCBI Taxonomy" id="412755"/>
    <lineage>
        <taxon>unclassified sequences</taxon>
        <taxon>metagenomes</taxon>
        <taxon>ecological metagenomes</taxon>
    </lineage>
</organism>
<dbReference type="EMBL" id="LAZR01045195">
    <property type="protein sequence ID" value="KKK99458.1"/>
    <property type="molecule type" value="Genomic_DNA"/>
</dbReference>
<evidence type="ECO:0000313" key="1">
    <source>
        <dbReference type="EMBL" id="KKK99458.1"/>
    </source>
</evidence>
<comment type="caution">
    <text evidence="1">The sequence shown here is derived from an EMBL/GenBank/DDBJ whole genome shotgun (WGS) entry which is preliminary data.</text>
</comment>
<reference evidence="1" key="1">
    <citation type="journal article" date="2015" name="Nature">
        <title>Complex archaea that bridge the gap between prokaryotes and eukaryotes.</title>
        <authorList>
            <person name="Spang A."/>
            <person name="Saw J.H."/>
            <person name="Jorgensen S.L."/>
            <person name="Zaremba-Niedzwiedzka K."/>
            <person name="Martijn J."/>
            <person name="Lind A.E."/>
            <person name="van Eijk R."/>
            <person name="Schleper C."/>
            <person name="Guy L."/>
            <person name="Ettema T.J."/>
        </authorList>
    </citation>
    <scope>NUCLEOTIDE SEQUENCE</scope>
</reference>
<name>A0A0F9A022_9ZZZZ</name>
<protein>
    <submittedName>
        <fullName evidence="1">Uncharacterized protein</fullName>
    </submittedName>
</protein>
<gene>
    <name evidence="1" type="ORF">LCGC14_2632520</name>
</gene>
<accession>A0A0F9A022</accession>